<accession>A0A4S2C992</accession>
<dbReference type="Pfam" id="PF13476">
    <property type="entry name" value="AAA_23"/>
    <property type="match status" value="1"/>
</dbReference>
<feature type="domain" description="Rad50/SbcC-type AAA" evidence="4">
    <location>
        <begin position="5"/>
        <end position="268"/>
    </location>
</feature>
<evidence type="ECO:0000256" key="2">
    <source>
        <dbReference type="ARBA" id="ARBA00011322"/>
    </source>
</evidence>
<dbReference type="AlphaFoldDB" id="A0A4S2C992"/>
<dbReference type="Pfam" id="PF13558">
    <property type="entry name" value="SbcC_Walker_B"/>
    <property type="match status" value="1"/>
</dbReference>
<gene>
    <name evidence="5" type="primary">sbcC</name>
    <name evidence="5" type="ORF">NCTC12204_02336</name>
</gene>
<comment type="similarity">
    <text evidence="1">Belongs to the SMC family. SbcC subfamily.</text>
</comment>
<dbReference type="GO" id="GO:0016887">
    <property type="term" value="F:ATP hydrolysis activity"/>
    <property type="evidence" value="ECO:0007669"/>
    <property type="project" value="InterPro"/>
</dbReference>
<comment type="caution">
    <text evidence="5">The sequence shown here is derived from an EMBL/GenBank/DDBJ whole genome shotgun (WGS) entry which is preliminary data.</text>
</comment>
<keyword evidence="5" id="KW-0378">Hydrolase</keyword>
<dbReference type="GO" id="GO:0006302">
    <property type="term" value="P:double-strand break repair"/>
    <property type="evidence" value="ECO:0007669"/>
    <property type="project" value="InterPro"/>
</dbReference>
<evidence type="ECO:0000256" key="1">
    <source>
        <dbReference type="ARBA" id="ARBA00006930"/>
    </source>
</evidence>
<keyword evidence="5" id="KW-0540">Nuclease</keyword>
<organism evidence="5 6">
    <name type="scientific">Enterococcus hirae</name>
    <dbReference type="NCBI Taxonomy" id="1354"/>
    <lineage>
        <taxon>Bacteria</taxon>
        <taxon>Bacillati</taxon>
        <taxon>Bacillota</taxon>
        <taxon>Bacilli</taxon>
        <taxon>Lactobacillales</taxon>
        <taxon>Enterococcaceae</taxon>
        <taxon>Enterococcus</taxon>
    </lineage>
</organism>
<dbReference type="GO" id="GO:0004527">
    <property type="term" value="F:exonuclease activity"/>
    <property type="evidence" value="ECO:0007669"/>
    <property type="project" value="UniProtKB-KW"/>
</dbReference>
<dbReference type="SUPFAM" id="SSF52540">
    <property type="entry name" value="P-loop containing nucleoside triphosphate hydrolases"/>
    <property type="match status" value="1"/>
</dbReference>
<dbReference type="PANTHER" id="PTHR32114">
    <property type="entry name" value="ABC TRANSPORTER ABCH.3"/>
    <property type="match status" value="1"/>
</dbReference>
<evidence type="ECO:0000313" key="5">
    <source>
        <dbReference type="EMBL" id="VTQ68433.1"/>
    </source>
</evidence>
<reference evidence="5 6" key="1">
    <citation type="submission" date="2019-05" db="EMBL/GenBank/DDBJ databases">
        <authorList>
            <consortium name="Pathogen Informatics"/>
        </authorList>
    </citation>
    <scope>NUCLEOTIDE SEQUENCE [LARGE SCALE GENOMIC DNA]</scope>
    <source>
        <strain evidence="5 6">NCTC12204</strain>
    </source>
</reference>
<protein>
    <recommendedName>
        <fullName evidence="3">Nuclease SbcCD subunit C</fullName>
    </recommendedName>
</protein>
<proteinExistence type="inferred from homology"/>
<dbReference type="Gene3D" id="3.40.50.300">
    <property type="entry name" value="P-loop containing nucleotide triphosphate hydrolases"/>
    <property type="match status" value="2"/>
</dbReference>
<evidence type="ECO:0000313" key="6">
    <source>
        <dbReference type="Proteomes" id="UP000352698"/>
    </source>
</evidence>
<dbReference type="PANTHER" id="PTHR32114:SF2">
    <property type="entry name" value="ABC TRANSPORTER ABCH.3"/>
    <property type="match status" value="1"/>
</dbReference>
<name>A0A4S2C992_ENTHR</name>
<dbReference type="InterPro" id="IPR038729">
    <property type="entry name" value="Rad50/SbcC_AAA"/>
</dbReference>
<sequence length="1044" mass="121291">MKPKKLRLKNFGPFIDETIDFAKLTEAPLFLITGKTGAGKTTLFDGMTYALFGETSGRIRTGKEMRSLFATPEEETCVFFSFEHQRLNYEIERKPEQLLAKRKGEGNRKQAAKVSLTIFDEAGKEMRQYTKRSEVDQLIKELMNLDAKQFSQIVLLPQGEFRNFLISSSSEKEIVLRNLFGTQFFQQLNEQLKEKAKEHQKNLDHLEQELSLLQKRFIPLDTGTVPETLSFDALFTYWQAEQTTLQERLLQEKNKLVHLQEQQKKLEDTYYHSQTLQTRQEEKQKLEQKHAELIQQESEINEIKQWITHYEFAERLVDTLTRSQEYQKEQAELIDKEQTCSETFVQQEQAYARWHKEEPERKNAQQEMEHAANRLQVMKSLIPIAEEWQKKQNESEELQKAKKKAEEKEQKILQEQVQLKEEEQRLAELLLDQDRLHSDQLCYEQLRHEQEKYQTILTENHQNTEQLKMNQTKLSELITKLQAQQVMLSKQNNQVDLLKSQWASQQIAKLQLLLLPGQPCPVCGSTEHPKQQNEHVLPKQEEFVQLEANLAEAETNLEQINQEIGRSEAEKAQIEQKIADLENFGTEKQVEIQKSKERLQHLIQQSFKFAIADDPLVSLEKIQHDLDSRAEVITQAKIATQTLTERLSLIEDQRKKITEQISQNKEELQQVQGELVTLTKQLEGQNTQTLIEDVNQLEENVAMKAQWLAEEKTKELHFSQEISLLKAQMANIHEQQAKIENKIQRIQEQISAKIKEQAYFKEADEVLAFAKQTVEYQEKSQLVNTYEKERLIVEDRLSQLNHVALAETLPDLEQLEQQLDELKAAVQTQQEHCYHLQEQEQQNQQIIEEFSSIYQASQEQLDELIQLQQLSQTMNGENPRKTSLERYVLQVYLQEVLQVANVRLQRLTKNRYQFELADEVGSYRGKTGLEINIYDDEAGLTRGAHTLSGGESFIAALSLALALAEVIQTQAGGVLIEALFIDEGFGSLDEEALEMAIEALETIESEGRMIGIISHVRELKERVVQQIRIETEGSGQSKVRYHLG</sequence>
<dbReference type="Proteomes" id="UP000352698">
    <property type="component" value="Unassembled WGS sequence"/>
</dbReference>
<evidence type="ECO:0000259" key="4">
    <source>
        <dbReference type="Pfam" id="PF13476"/>
    </source>
</evidence>
<dbReference type="RefSeq" id="WP_010737096.1">
    <property type="nucleotide sequence ID" value="NZ_BSWW01000010.1"/>
</dbReference>
<dbReference type="InterPro" id="IPR027417">
    <property type="entry name" value="P-loop_NTPase"/>
</dbReference>
<dbReference type="EMBL" id="CABEEP010000001">
    <property type="protein sequence ID" value="VTQ68433.1"/>
    <property type="molecule type" value="Genomic_DNA"/>
</dbReference>
<evidence type="ECO:0000256" key="3">
    <source>
        <dbReference type="ARBA" id="ARBA00013368"/>
    </source>
</evidence>
<keyword evidence="5" id="KW-0269">Exonuclease</keyword>
<comment type="subunit">
    <text evidence="2">Heterodimer of SbcC and SbcD.</text>
</comment>